<dbReference type="Pfam" id="PF03080">
    <property type="entry name" value="Neprosin"/>
    <property type="match status" value="1"/>
</dbReference>
<evidence type="ECO:0000259" key="1">
    <source>
        <dbReference type="PROSITE" id="PS52045"/>
    </source>
</evidence>
<feature type="non-terminal residue" evidence="2">
    <location>
        <position position="1"/>
    </location>
</feature>
<dbReference type="InterPro" id="IPR053168">
    <property type="entry name" value="Glutamic_endopeptidase"/>
</dbReference>
<accession>A0A5J9VMC2</accession>
<reference evidence="2 3" key="1">
    <citation type="journal article" date="2019" name="Sci. Rep.">
        <title>A high-quality genome of Eragrostis curvula grass provides insights into Poaceae evolution and supports new strategies to enhance forage quality.</title>
        <authorList>
            <person name="Carballo J."/>
            <person name="Santos B.A.C.M."/>
            <person name="Zappacosta D."/>
            <person name="Garbus I."/>
            <person name="Selva J.P."/>
            <person name="Gallo C.A."/>
            <person name="Diaz A."/>
            <person name="Albertini E."/>
            <person name="Caccamo M."/>
            <person name="Echenique V."/>
        </authorList>
    </citation>
    <scope>NUCLEOTIDE SEQUENCE [LARGE SCALE GENOMIC DNA]</scope>
    <source>
        <strain evidence="3">cv. Victoria</strain>
        <tissue evidence="2">Leaf</tissue>
    </source>
</reference>
<dbReference type="Proteomes" id="UP000324897">
    <property type="component" value="Unassembled WGS sequence"/>
</dbReference>
<dbReference type="Gene3D" id="3.90.1320.10">
    <property type="entry name" value="Outer-capsid protein sigma 3, large lobe"/>
    <property type="match status" value="1"/>
</dbReference>
<name>A0A5J9VMC2_9POAL</name>
<proteinExistence type="predicted"/>
<dbReference type="EMBL" id="RWGY01000009">
    <property type="protein sequence ID" value="TVU36594.1"/>
    <property type="molecule type" value="Genomic_DNA"/>
</dbReference>
<keyword evidence="3" id="KW-1185">Reference proteome</keyword>
<dbReference type="PANTHER" id="PTHR31589:SF112">
    <property type="entry name" value="OS01G0834300 PROTEIN"/>
    <property type="match status" value="1"/>
</dbReference>
<dbReference type="AlphaFoldDB" id="A0A5J9VMC2"/>
<sequence>MEPEAAWVHWDSQLTQWSMDLMANRTMEPAVWTPGLPVDQYDQYAATEIFGSFFQTSNPTSPSSGGQMIQLGPVQHSNEKNDFQLHDGAMSLFYAGHILNSKSFYGVEVTSDMYGFTMDQDEATGVVIQLNNLGDNPPSSLNGISVGWHVYPSLYGDSKTHFFVYWTRDGYQYTGCYNLKCPGFIPEANIPIVPGATIDSVSNPGGIKRTIIFKVFKDSGGDWLLHIGFDSEPYLIGRFPKSLFNNILGEANEIKLVGLVQTRTTRVAPMGSGFLSNNKKKAASLSNIQIIDQNGQASNVTQNSRDFMTDKAIYSVSQISSEGMFTYEDAGASVVL</sequence>
<protein>
    <recommendedName>
        <fullName evidence="1">Neprosin PEP catalytic domain-containing protein</fullName>
    </recommendedName>
</protein>
<dbReference type="Gramene" id="TVU36594">
    <property type="protein sequence ID" value="TVU36594"/>
    <property type="gene ID" value="EJB05_18532"/>
</dbReference>
<gene>
    <name evidence="2" type="ORF">EJB05_18532</name>
</gene>
<organism evidence="2 3">
    <name type="scientific">Eragrostis curvula</name>
    <name type="common">weeping love grass</name>
    <dbReference type="NCBI Taxonomy" id="38414"/>
    <lineage>
        <taxon>Eukaryota</taxon>
        <taxon>Viridiplantae</taxon>
        <taxon>Streptophyta</taxon>
        <taxon>Embryophyta</taxon>
        <taxon>Tracheophyta</taxon>
        <taxon>Spermatophyta</taxon>
        <taxon>Magnoliopsida</taxon>
        <taxon>Liliopsida</taxon>
        <taxon>Poales</taxon>
        <taxon>Poaceae</taxon>
        <taxon>PACMAD clade</taxon>
        <taxon>Chloridoideae</taxon>
        <taxon>Eragrostideae</taxon>
        <taxon>Eragrostidinae</taxon>
        <taxon>Eragrostis</taxon>
    </lineage>
</organism>
<feature type="domain" description="Neprosin PEP catalytic" evidence="1">
    <location>
        <begin position="85"/>
        <end position="336"/>
    </location>
</feature>
<evidence type="ECO:0000313" key="3">
    <source>
        <dbReference type="Proteomes" id="UP000324897"/>
    </source>
</evidence>
<dbReference type="PANTHER" id="PTHR31589">
    <property type="entry name" value="PROTEIN, PUTATIVE (DUF239)-RELATED-RELATED"/>
    <property type="match status" value="1"/>
</dbReference>
<comment type="caution">
    <text evidence="2">The sequence shown here is derived from an EMBL/GenBank/DDBJ whole genome shotgun (WGS) entry which is preliminary data.</text>
</comment>
<evidence type="ECO:0000313" key="2">
    <source>
        <dbReference type="EMBL" id="TVU36594.1"/>
    </source>
</evidence>
<dbReference type="InterPro" id="IPR004314">
    <property type="entry name" value="Neprosin"/>
</dbReference>
<dbReference type="OrthoDB" id="670855at2759"/>
<dbReference type="PROSITE" id="PS52045">
    <property type="entry name" value="NEPROSIN_PEP_CD"/>
    <property type="match status" value="1"/>
</dbReference>